<feature type="transmembrane region" description="Helical" evidence="16">
    <location>
        <begin position="12"/>
        <end position="36"/>
    </location>
</feature>
<evidence type="ECO:0000256" key="3">
    <source>
        <dbReference type="ARBA" id="ARBA00022670"/>
    </source>
</evidence>
<evidence type="ECO:0000256" key="10">
    <source>
        <dbReference type="ARBA" id="ARBA00023049"/>
    </source>
</evidence>
<keyword evidence="4 16" id="KW-0812">Transmembrane</keyword>
<evidence type="ECO:0000259" key="18">
    <source>
        <dbReference type="Pfam" id="PF04389"/>
    </source>
</evidence>
<dbReference type="InterPro" id="IPR007365">
    <property type="entry name" value="TFR-like_dimer_dom"/>
</dbReference>
<dbReference type="EMBL" id="CM010723">
    <property type="protein sequence ID" value="RZC78981.1"/>
    <property type="molecule type" value="Genomic_DNA"/>
</dbReference>
<dbReference type="GO" id="GO:0004181">
    <property type="term" value="F:metallocarboxypeptidase activity"/>
    <property type="evidence" value="ECO:0007669"/>
    <property type="project" value="UniProtKB-EC"/>
</dbReference>
<dbReference type="GO" id="GO:0046872">
    <property type="term" value="F:metal ion binding"/>
    <property type="evidence" value="ECO:0007669"/>
    <property type="project" value="UniProtKB-KW"/>
</dbReference>
<dbReference type="FunFam" id="1.20.930.40:FF:000001">
    <property type="entry name" value="N-acetylated-alpha-linked acidic dipeptidase 2"/>
    <property type="match status" value="1"/>
</dbReference>
<feature type="domain" description="Transferrin receptor-like dimerisation" evidence="17">
    <location>
        <begin position="601"/>
        <end position="728"/>
    </location>
</feature>
<dbReference type="STRING" id="3469.A0A4Y7L3P2"/>
<evidence type="ECO:0000256" key="14">
    <source>
        <dbReference type="ARBA" id="ARBA00060399"/>
    </source>
</evidence>
<dbReference type="Pfam" id="PF04389">
    <property type="entry name" value="Peptidase_M28"/>
    <property type="match status" value="1"/>
</dbReference>
<dbReference type="InterPro" id="IPR039373">
    <property type="entry name" value="Peptidase_M28B"/>
</dbReference>
<name>A0A4Y7L3P2_PAPSO</name>
<keyword evidence="6" id="KW-0378">Hydrolase</keyword>
<sequence length="733" mass="81910">MAQPLHANASSSMVLSSASCTLVFVVFLCILGLYTLQNHSTTTTSTENHQNYQKDFLHFQEIFLTSSSNYTISSYLRELTQHPHIAGTQSSLKTVEYVHKHFKDLNFETHTVNFEALLSYPVHSSLSLHFSNGTSKELSLTELGQLGKIVVPFHAYSPSGKTMAKMVFANYGRIEDYNKLIDLGVNVSGSVVIARRGEVLSRAGIVERAAENGAVALLMYTEGGDGKTTRFNGGVERGTVMKGLGDPLSPGWGGIEGGEKLGVKDNQVMKRFPKIPSMPISVENAEMILEGLEGPKVPDEWKVTLKSKVGRVGPGPTLVNFTYQRFYVTEVVMKRVNLIVVQVTEEEKREATIHNVFAVIKGWEEPDRYVLLGNHRDAWTYGAVDPNSGTAALLDIARRYALLMRYGWVPRRTIILCSWDAEEFGMVGSTEWVEQNLVNLGSKAVTYLNVDCAVQGPGFFARATPQLDNLIIAVTKKIKDPDSEDMEVYQTWFARNSGIDIQRLGGVDSDYASFLQHAGVPSIDLYYGKDFPVYHTAFDSFDWMTMYGDPLFRRHVTVSGIWGLLALHLADDLILPFDYSAYATKLQDYAKTLENLLGSDLDLRPITSAIQEFTIAAKEVESEAKELREQITSDDLLIMKRRSLNDKMMLAERGFLDPEGLQGRQWFKHLVYGPPEDDESKLVIFPGIADAISRAARMPKEQQEERKSAIQHETWKVARAIQRASIALKGELF</sequence>
<dbReference type="GO" id="GO:0012505">
    <property type="term" value="C:endomembrane system"/>
    <property type="evidence" value="ECO:0007669"/>
    <property type="project" value="UniProtKB-SubCell"/>
</dbReference>
<reference evidence="19 20" key="1">
    <citation type="journal article" date="2018" name="Science">
        <title>The opium poppy genome and morphinan production.</title>
        <authorList>
            <person name="Guo L."/>
            <person name="Winzer T."/>
            <person name="Yang X."/>
            <person name="Li Y."/>
            <person name="Ning Z."/>
            <person name="He Z."/>
            <person name="Teodor R."/>
            <person name="Lu Y."/>
            <person name="Bowser T.A."/>
            <person name="Graham I.A."/>
            <person name="Ye K."/>
        </authorList>
    </citation>
    <scope>NUCLEOTIDE SEQUENCE [LARGE SCALE GENOMIC DNA]</scope>
    <source>
        <strain evidence="20">cv. HN1</strain>
        <tissue evidence="19">Leaves</tissue>
    </source>
</reference>
<dbReference type="Gramene" id="RZC78981">
    <property type="protein sequence ID" value="RZC78981"/>
    <property type="gene ID" value="C5167_003190"/>
</dbReference>
<keyword evidence="8" id="KW-0735">Signal-anchor</keyword>
<keyword evidence="10" id="KW-0482">Metalloprotease</keyword>
<comment type="similarity">
    <text evidence="2">Belongs to the peptidase M28 family. M28B subfamily.</text>
</comment>
<dbReference type="SUPFAM" id="SSF53187">
    <property type="entry name" value="Zn-dependent exopeptidases"/>
    <property type="match status" value="1"/>
</dbReference>
<protein>
    <recommendedName>
        <fullName evidence="15">glutamate carboxypeptidase II</fullName>
        <ecNumber evidence="15">3.4.17.21</ecNumber>
    </recommendedName>
</protein>
<evidence type="ECO:0000256" key="4">
    <source>
        <dbReference type="ARBA" id="ARBA00022692"/>
    </source>
</evidence>
<keyword evidence="5" id="KW-0479">Metal-binding</keyword>
<evidence type="ECO:0000256" key="12">
    <source>
        <dbReference type="ARBA" id="ARBA00023180"/>
    </source>
</evidence>
<evidence type="ECO:0000256" key="9">
    <source>
        <dbReference type="ARBA" id="ARBA00022989"/>
    </source>
</evidence>
<dbReference type="OMA" id="RNGMIAR"/>
<dbReference type="Pfam" id="PF04253">
    <property type="entry name" value="TFR_dimer"/>
    <property type="match status" value="1"/>
</dbReference>
<dbReference type="InterPro" id="IPR036757">
    <property type="entry name" value="TFR-like_dimer_dom_sf"/>
</dbReference>
<evidence type="ECO:0000256" key="2">
    <source>
        <dbReference type="ARBA" id="ARBA00005634"/>
    </source>
</evidence>
<keyword evidence="12" id="KW-0325">Glycoprotein</keyword>
<comment type="subcellular location">
    <subcellularLocation>
        <location evidence="14">Endomembrane system</location>
        <topology evidence="14">Single-pass type II membrane protein</topology>
    </subcellularLocation>
</comment>
<gene>
    <name evidence="19" type="ORF">C5167_003190</name>
</gene>
<dbReference type="AlphaFoldDB" id="A0A4Y7L3P2"/>
<dbReference type="GO" id="GO:0050793">
    <property type="term" value="P:regulation of developmental process"/>
    <property type="evidence" value="ECO:0007669"/>
    <property type="project" value="UniProtKB-ARBA"/>
</dbReference>
<dbReference type="FunFam" id="3.40.630.10:FF:000164">
    <property type="entry name" value="Os01g0740650 protein"/>
    <property type="match status" value="1"/>
</dbReference>
<dbReference type="GO" id="GO:0006508">
    <property type="term" value="P:proteolysis"/>
    <property type="evidence" value="ECO:0007669"/>
    <property type="project" value="UniProtKB-KW"/>
</dbReference>
<organism evidence="19 20">
    <name type="scientific">Papaver somniferum</name>
    <name type="common">Opium poppy</name>
    <dbReference type="NCBI Taxonomy" id="3469"/>
    <lineage>
        <taxon>Eukaryota</taxon>
        <taxon>Viridiplantae</taxon>
        <taxon>Streptophyta</taxon>
        <taxon>Embryophyta</taxon>
        <taxon>Tracheophyta</taxon>
        <taxon>Spermatophyta</taxon>
        <taxon>Magnoliopsida</taxon>
        <taxon>Ranunculales</taxon>
        <taxon>Papaveraceae</taxon>
        <taxon>Papaveroideae</taxon>
        <taxon>Papaver</taxon>
    </lineage>
</organism>
<dbReference type="SUPFAM" id="SSF52025">
    <property type="entry name" value="PA domain"/>
    <property type="match status" value="1"/>
</dbReference>
<accession>A0A4Y7L3P2</accession>
<evidence type="ECO:0000256" key="16">
    <source>
        <dbReference type="SAM" id="Phobius"/>
    </source>
</evidence>
<dbReference type="InterPro" id="IPR007484">
    <property type="entry name" value="Peptidase_M28"/>
</dbReference>
<dbReference type="SUPFAM" id="SSF47672">
    <property type="entry name" value="Transferrin receptor-like dimerisation domain"/>
    <property type="match status" value="1"/>
</dbReference>
<dbReference type="EC" id="3.4.17.21" evidence="15"/>
<dbReference type="CDD" id="cd08022">
    <property type="entry name" value="M28_PSMA_like"/>
    <property type="match status" value="1"/>
</dbReference>
<comment type="catalytic activity">
    <reaction evidence="13">
        <text>Release of an unsubstituted, C-terminal glutamyl residue, typically from Ac-Asp-Glu or folylpoly-gamma-glutamates.</text>
        <dbReference type="EC" id="3.4.17.21"/>
    </reaction>
</comment>
<comment type="cofactor">
    <cofactor evidence="1">
        <name>Zn(2+)</name>
        <dbReference type="ChEBI" id="CHEBI:29105"/>
    </cofactor>
</comment>
<dbReference type="GO" id="GO:0010073">
    <property type="term" value="P:meristem maintenance"/>
    <property type="evidence" value="ECO:0007669"/>
    <property type="project" value="UniProtKB-ARBA"/>
</dbReference>
<keyword evidence="9 16" id="KW-1133">Transmembrane helix</keyword>
<evidence type="ECO:0000256" key="7">
    <source>
        <dbReference type="ARBA" id="ARBA00022833"/>
    </source>
</evidence>
<feature type="domain" description="Peptidase M28" evidence="18">
    <location>
        <begin position="355"/>
        <end position="542"/>
    </location>
</feature>
<evidence type="ECO:0000256" key="11">
    <source>
        <dbReference type="ARBA" id="ARBA00023136"/>
    </source>
</evidence>
<dbReference type="Proteomes" id="UP000316621">
    <property type="component" value="Chromosome 9"/>
</dbReference>
<dbReference type="Gene3D" id="1.20.930.40">
    <property type="entry name" value="Transferrin receptor-like, dimerisation domain"/>
    <property type="match status" value="1"/>
</dbReference>
<keyword evidence="11 16" id="KW-0472">Membrane</keyword>
<evidence type="ECO:0000256" key="15">
    <source>
        <dbReference type="ARBA" id="ARBA00066561"/>
    </source>
</evidence>
<keyword evidence="3" id="KW-0645">Protease</keyword>
<evidence type="ECO:0000256" key="6">
    <source>
        <dbReference type="ARBA" id="ARBA00022801"/>
    </source>
</evidence>
<evidence type="ECO:0000259" key="17">
    <source>
        <dbReference type="Pfam" id="PF04253"/>
    </source>
</evidence>
<dbReference type="Gene3D" id="3.40.630.10">
    <property type="entry name" value="Zn peptidases"/>
    <property type="match status" value="1"/>
</dbReference>
<evidence type="ECO:0000313" key="20">
    <source>
        <dbReference type="Proteomes" id="UP000316621"/>
    </source>
</evidence>
<dbReference type="InterPro" id="IPR046450">
    <property type="entry name" value="PA_dom_sf"/>
</dbReference>
<evidence type="ECO:0000256" key="5">
    <source>
        <dbReference type="ARBA" id="ARBA00022723"/>
    </source>
</evidence>
<dbReference type="PANTHER" id="PTHR10404:SF75">
    <property type="entry name" value="GLUTAMATE CARBOXYPEPTIDASE AMP1-RELATED"/>
    <property type="match status" value="1"/>
</dbReference>
<proteinExistence type="inferred from homology"/>
<evidence type="ECO:0000256" key="8">
    <source>
        <dbReference type="ARBA" id="ARBA00022968"/>
    </source>
</evidence>
<keyword evidence="20" id="KW-1185">Reference proteome</keyword>
<evidence type="ECO:0000313" key="19">
    <source>
        <dbReference type="EMBL" id="RZC78981.1"/>
    </source>
</evidence>
<evidence type="ECO:0000256" key="13">
    <source>
        <dbReference type="ARBA" id="ARBA00052003"/>
    </source>
</evidence>
<keyword evidence="7" id="KW-0862">Zinc</keyword>
<dbReference type="PANTHER" id="PTHR10404">
    <property type="entry name" value="N-ACETYLATED-ALPHA-LINKED ACIDIC DIPEPTIDASE"/>
    <property type="match status" value="1"/>
</dbReference>
<evidence type="ECO:0000256" key="1">
    <source>
        <dbReference type="ARBA" id="ARBA00001947"/>
    </source>
</evidence>
<dbReference type="Gene3D" id="3.50.30.30">
    <property type="match status" value="1"/>
</dbReference>